<proteinExistence type="predicted"/>
<dbReference type="InterPro" id="IPR028978">
    <property type="entry name" value="Chorismate_lyase_/UTRA_dom_sf"/>
</dbReference>
<dbReference type="Proteomes" id="UP001183388">
    <property type="component" value="Unassembled WGS sequence"/>
</dbReference>
<keyword evidence="2" id="KW-1185">Reference proteome</keyword>
<name>A0ABU2LCL7_9ACTN</name>
<accession>A0ABU2LCL7</accession>
<dbReference type="RefSeq" id="WP_311632267.1">
    <property type="nucleotide sequence ID" value="NZ_JAVREN010000034.1"/>
</dbReference>
<reference evidence="2" key="1">
    <citation type="submission" date="2023-07" db="EMBL/GenBank/DDBJ databases">
        <title>30 novel species of actinomycetes from the DSMZ collection.</title>
        <authorList>
            <person name="Nouioui I."/>
        </authorList>
    </citation>
    <scope>NUCLEOTIDE SEQUENCE [LARGE SCALE GENOMIC DNA]</scope>
    <source>
        <strain evidence="2">DSM 44917</strain>
    </source>
</reference>
<protein>
    <recommendedName>
        <fullName evidence="3">Chorismate lyase</fullName>
    </recommendedName>
</protein>
<dbReference type="EMBL" id="JAVREN010000034">
    <property type="protein sequence ID" value="MDT0309310.1"/>
    <property type="molecule type" value="Genomic_DNA"/>
</dbReference>
<dbReference type="Gene3D" id="3.40.1410.10">
    <property type="entry name" value="Chorismate lyase-like"/>
    <property type="match status" value="1"/>
</dbReference>
<evidence type="ECO:0000313" key="1">
    <source>
        <dbReference type="EMBL" id="MDT0309310.1"/>
    </source>
</evidence>
<comment type="caution">
    <text evidence="1">The sequence shown here is derived from an EMBL/GenBank/DDBJ whole genome shotgun (WGS) entry which is preliminary data.</text>
</comment>
<evidence type="ECO:0008006" key="3">
    <source>
        <dbReference type="Google" id="ProtNLM"/>
    </source>
</evidence>
<evidence type="ECO:0000313" key="2">
    <source>
        <dbReference type="Proteomes" id="UP001183388"/>
    </source>
</evidence>
<gene>
    <name evidence="1" type="ORF">RM780_20435</name>
</gene>
<dbReference type="SUPFAM" id="SSF64288">
    <property type="entry name" value="Chorismate lyase-like"/>
    <property type="match status" value="1"/>
</dbReference>
<organism evidence="1 2">
    <name type="scientific">Streptomyces boetiae</name>
    <dbReference type="NCBI Taxonomy" id="3075541"/>
    <lineage>
        <taxon>Bacteria</taxon>
        <taxon>Bacillati</taxon>
        <taxon>Actinomycetota</taxon>
        <taxon>Actinomycetes</taxon>
        <taxon>Kitasatosporales</taxon>
        <taxon>Streptomycetaceae</taxon>
        <taxon>Streptomyces</taxon>
    </lineage>
</organism>
<sequence>MPVPTRYAPFSADFPLDFPLDAPLDVPLDAVLGAALAGTANPRHRIRRFVSPVTRMLLASDGLTTTLLESLAGEPLHLQCLAQLRATARDAGPGVPGLLRTGEGGPVLLRYSAATVSDGRALSVNHVVARLGVAPGLEECLTSTSIPLGPALHAAGTGHRRTLLDVGRRSWQSDGGHARPACYKTYLLWHGEEPLALINELFNPAAVPAG</sequence>